<sequence>MSTTLRWGLGLGIVAALALAAPAAAGGPTAPAAADLTAASRAAAAPATITALGRFFAATGAGATSGTGLAAPAGTAAPTLGGAPIAVYSLNPAFVRSGSAPVAVLQYVATTATSADGRSASVWAAPSATGWSVVNIASGNDEARYAAAAGSGAVLFQEPQINGWYALRGDRVVPLNADARSAVGTGMAVADYQRLVHDRYADKQPGSAYEKSGTAGGYAPSAPSSPLPLIAVLATAALGLIGLPRLRRR</sequence>
<dbReference type="AlphaFoldDB" id="A0A841BXF1"/>
<reference evidence="2 3" key="1">
    <citation type="submission" date="2020-08" db="EMBL/GenBank/DDBJ databases">
        <title>Sequencing the genomes of 1000 actinobacteria strains.</title>
        <authorList>
            <person name="Klenk H.-P."/>
        </authorList>
    </citation>
    <scope>NUCLEOTIDE SEQUENCE [LARGE SCALE GENOMIC DNA]</scope>
    <source>
        <strain evidence="2 3">DSM 45362</strain>
    </source>
</reference>
<evidence type="ECO:0000313" key="3">
    <source>
        <dbReference type="Proteomes" id="UP000587527"/>
    </source>
</evidence>
<keyword evidence="3" id="KW-1185">Reference proteome</keyword>
<accession>A0A841BXF1</accession>
<gene>
    <name evidence="2" type="ORF">F4553_005612</name>
</gene>
<evidence type="ECO:0000256" key="1">
    <source>
        <dbReference type="SAM" id="SignalP"/>
    </source>
</evidence>
<organism evidence="2 3">
    <name type="scientific">Allocatelliglobosispora scoriae</name>
    <dbReference type="NCBI Taxonomy" id="643052"/>
    <lineage>
        <taxon>Bacteria</taxon>
        <taxon>Bacillati</taxon>
        <taxon>Actinomycetota</taxon>
        <taxon>Actinomycetes</taxon>
        <taxon>Micromonosporales</taxon>
        <taxon>Micromonosporaceae</taxon>
        <taxon>Allocatelliglobosispora</taxon>
    </lineage>
</organism>
<dbReference type="EMBL" id="JACHMN010000003">
    <property type="protein sequence ID" value="MBB5872178.1"/>
    <property type="molecule type" value="Genomic_DNA"/>
</dbReference>
<proteinExistence type="predicted"/>
<feature type="chain" id="PRO_5038628172" evidence="1">
    <location>
        <begin position="21"/>
        <end position="249"/>
    </location>
</feature>
<dbReference type="Proteomes" id="UP000587527">
    <property type="component" value="Unassembled WGS sequence"/>
</dbReference>
<dbReference type="RefSeq" id="WP_184841584.1">
    <property type="nucleotide sequence ID" value="NZ_JACHMN010000003.1"/>
</dbReference>
<comment type="caution">
    <text evidence="2">The sequence shown here is derived from an EMBL/GenBank/DDBJ whole genome shotgun (WGS) entry which is preliminary data.</text>
</comment>
<evidence type="ECO:0000313" key="2">
    <source>
        <dbReference type="EMBL" id="MBB5872178.1"/>
    </source>
</evidence>
<protein>
    <submittedName>
        <fullName evidence="2">Uncharacterized protein</fullName>
    </submittedName>
</protein>
<keyword evidence="1" id="KW-0732">Signal</keyword>
<feature type="signal peptide" evidence="1">
    <location>
        <begin position="1"/>
        <end position="20"/>
    </location>
</feature>
<name>A0A841BXF1_9ACTN</name>